<comment type="similarity">
    <text evidence="7 8">Belongs to the PINc/VapC protein family.</text>
</comment>
<organism evidence="10 11">
    <name type="scientific">Halalkalicoccus tibetensis</name>
    <dbReference type="NCBI Taxonomy" id="175632"/>
    <lineage>
        <taxon>Archaea</taxon>
        <taxon>Methanobacteriati</taxon>
        <taxon>Methanobacteriota</taxon>
        <taxon>Stenosarchaea group</taxon>
        <taxon>Halobacteria</taxon>
        <taxon>Halobacteriales</taxon>
        <taxon>Halococcaceae</taxon>
        <taxon>Halalkalicoccus</taxon>
    </lineage>
</organism>
<evidence type="ECO:0000313" key="11">
    <source>
        <dbReference type="Proteomes" id="UP001596312"/>
    </source>
</evidence>
<evidence type="ECO:0000256" key="7">
    <source>
        <dbReference type="ARBA" id="ARBA00038093"/>
    </source>
</evidence>
<dbReference type="Proteomes" id="UP001596312">
    <property type="component" value="Unassembled WGS sequence"/>
</dbReference>
<dbReference type="PANTHER" id="PTHR33653">
    <property type="entry name" value="RIBONUCLEASE VAPC2"/>
    <property type="match status" value="1"/>
</dbReference>
<comment type="function">
    <text evidence="8">Toxic component of a toxin-antitoxin (TA) system. An RNase.</text>
</comment>
<dbReference type="EMBL" id="JBHSXQ010000007">
    <property type="protein sequence ID" value="MFC6907156.1"/>
    <property type="molecule type" value="Genomic_DNA"/>
</dbReference>
<dbReference type="GO" id="GO:0016787">
    <property type="term" value="F:hydrolase activity"/>
    <property type="evidence" value="ECO:0007669"/>
    <property type="project" value="UniProtKB-KW"/>
</dbReference>
<keyword evidence="11" id="KW-1185">Reference proteome</keyword>
<evidence type="ECO:0000256" key="1">
    <source>
        <dbReference type="ARBA" id="ARBA00001946"/>
    </source>
</evidence>
<keyword evidence="2 8" id="KW-1277">Toxin-antitoxin system</keyword>
<dbReference type="GO" id="GO:0090729">
    <property type="term" value="F:toxin activity"/>
    <property type="evidence" value="ECO:0007669"/>
    <property type="project" value="UniProtKB-KW"/>
</dbReference>
<accession>A0ABD5VBR6</accession>
<dbReference type="Pfam" id="PF01850">
    <property type="entry name" value="PIN"/>
    <property type="match status" value="1"/>
</dbReference>
<feature type="binding site" evidence="8">
    <location>
        <position position="4"/>
    </location>
    <ligand>
        <name>Mg(2+)</name>
        <dbReference type="ChEBI" id="CHEBI:18420"/>
    </ligand>
</feature>
<keyword evidence="6 8" id="KW-0460">Magnesium</keyword>
<dbReference type="SUPFAM" id="SSF88723">
    <property type="entry name" value="PIN domain-like"/>
    <property type="match status" value="1"/>
</dbReference>
<proteinExistence type="inferred from homology"/>
<evidence type="ECO:0000256" key="5">
    <source>
        <dbReference type="ARBA" id="ARBA00022801"/>
    </source>
</evidence>
<dbReference type="RefSeq" id="WP_340605746.1">
    <property type="nucleotide sequence ID" value="NZ_JBBMXV010000007.1"/>
</dbReference>
<feature type="binding site" evidence="8">
    <location>
        <position position="95"/>
    </location>
    <ligand>
        <name>Mg(2+)</name>
        <dbReference type="ChEBI" id="CHEBI:18420"/>
    </ligand>
</feature>
<dbReference type="AlphaFoldDB" id="A0ABD5VBR6"/>
<evidence type="ECO:0000256" key="8">
    <source>
        <dbReference type="HAMAP-Rule" id="MF_00265"/>
    </source>
</evidence>
<dbReference type="EC" id="3.1.-.-" evidence="8"/>
<feature type="domain" description="PIN" evidence="9">
    <location>
        <begin position="1"/>
        <end position="123"/>
    </location>
</feature>
<evidence type="ECO:0000259" key="9">
    <source>
        <dbReference type="Pfam" id="PF01850"/>
    </source>
</evidence>
<dbReference type="PANTHER" id="PTHR33653:SF1">
    <property type="entry name" value="RIBONUCLEASE VAPC2"/>
    <property type="match status" value="1"/>
</dbReference>
<comment type="cofactor">
    <cofactor evidence="1 8">
        <name>Mg(2+)</name>
        <dbReference type="ChEBI" id="CHEBI:18420"/>
    </cofactor>
</comment>
<gene>
    <name evidence="8" type="primary">vapC</name>
    <name evidence="10" type="ORF">ACFQGH_18400</name>
</gene>
<keyword evidence="3 8" id="KW-0540">Nuclease</keyword>
<dbReference type="InterPro" id="IPR050556">
    <property type="entry name" value="Type_II_TA_system_RNase"/>
</dbReference>
<sequence length="129" mass="14246">MILDSTFVHDVLRDDSEAIERLVELRDSETPVALSALTVFEVSVGLRGESAQYRAEFDERVDELVVLPVTETVARRAIAIQHDLLDQGQRIGARDVLIAGTAVGSPDPRVLTRNVDEFARVDGLDVRGY</sequence>
<dbReference type="InterPro" id="IPR002716">
    <property type="entry name" value="PIN_dom"/>
</dbReference>
<evidence type="ECO:0000256" key="2">
    <source>
        <dbReference type="ARBA" id="ARBA00022649"/>
    </source>
</evidence>
<evidence type="ECO:0000256" key="3">
    <source>
        <dbReference type="ARBA" id="ARBA00022722"/>
    </source>
</evidence>
<evidence type="ECO:0000256" key="6">
    <source>
        <dbReference type="ARBA" id="ARBA00022842"/>
    </source>
</evidence>
<dbReference type="InterPro" id="IPR029060">
    <property type="entry name" value="PIN-like_dom_sf"/>
</dbReference>
<comment type="caution">
    <text evidence="10">The sequence shown here is derived from an EMBL/GenBank/DDBJ whole genome shotgun (WGS) entry which is preliminary data.</text>
</comment>
<dbReference type="HAMAP" id="MF_00265">
    <property type="entry name" value="VapC_Nob1"/>
    <property type="match status" value="1"/>
</dbReference>
<keyword evidence="4 8" id="KW-0479">Metal-binding</keyword>
<dbReference type="InterPro" id="IPR022907">
    <property type="entry name" value="VapC_family"/>
</dbReference>
<name>A0ABD5VBR6_9EURY</name>
<dbReference type="GO" id="GO:0000287">
    <property type="term" value="F:magnesium ion binding"/>
    <property type="evidence" value="ECO:0007669"/>
    <property type="project" value="UniProtKB-UniRule"/>
</dbReference>
<evidence type="ECO:0000256" key="4">
    <source>
        <dbReference type="ARBA" id="ARBA00022723"/>
    </source>
</evidence>
<keyword evidence="5 8" id="KW-0378">Hydrolase</keyword>
<protein>
    <recommendedName>
        <fullName evidence="8">Ribonuclease VapC</fullName>
        <shortName evidence="8">RNase VapC</shortName>
        <ecNumber evidence="8">3.1.-.-</ecNumber>
    </recommendedName>
    <alternativeName>
        <fullName evidence="8">Putative toxin VapC</fullName>
    </alternativeName>
</protein>
<reference evidence="10 11" key="1">
    <citation type="journal article" date="2019" name="Int. J. Syst. Evol. Microbiol.">
        <title>The Global Catalogue of Microorganisms (GCM) 10K type strain sequencing project: providing services to taxonomists for standard genome sequencing and annotation.</title>
        <authorList>
            <consortium name="The Broad Institute Genomics Platform"/>
            <consortium name="The Broad Institute Genome Sequencing Center for Infectious Disease"/>
            <person name="Wu L."/>
            <person name="Ma J."/>
        </authorList>
    </citation>
    <scope>NUCLEOTIDE SEQUENCE [LARGE SCALE GENOMIC DNA]</scope>
    <source>
        <strain evidence="10 11">CGMCC 1.3240</strain>
    </source>
</reference>
<dbReference type="GO" id="GO:0004518">
    <property type="term" value="F:nuclease activity"/>
    <property type="evidence" value="ECO:0007669"/>
    <property type="project" value="UniProtKB-KW"/>
</dbReference>
<evidence type="ECO:0000313" key="10">
    <source>
        <dbReference type="EMBL" id="MFC6907156.1"/>
    </source>
</evidence>
<keyword evidence="8" id="KW-0800">Toxin</keyword>
<dbReference type="Gene3D" id="3.40.50.1010">
    <property type="entry name" value="5'-nuclease"/>
    <property type="match status" value="1"/>
</dbReference>